<dbReference type="NCBIfam" id="TIGR01731">
    <property type="entry name" value="fil_hemag_20aa"/>
    <property type="match status" value="6"/>
</dbReference>
<evidence type="ECO:0000313" key="3">
    <source>
        <dbReference type="Proteomes" id="UP000275777"/>
    </source>
</evidence>
<dbReference type="Proteomes" id="UP000275777">
    <property type="component" value="Chromosome"/>
</dbReference>
<gene>
    <name evidence="2" type="ORF">NCTC9695_04163</name>
</gene>
<evidence type="ECO:0000256" key="1">
    <source>
        <dbReference type="SAM" id="MobiDB-lite"/>
    </source>
</evidence>
<dbReference type="EMBL" id="LR134182">
    <property type="protein sequence ID" value="VEB43704.1"/>
    <property type="molecule type" value="Genomic_DNA"/>
</dbReference>
<dbReference type="Pfam" id="PF05594">
    <property type="entry name" value="Fil_haemagg"/>
    <property type="match status" value="2"/>
</dbReference>
<protein>
    <submittedName>
        <fullName evidence="2">Uncharacterized conserved protein</fullName>
    </submittedName>
</protein>
<feature type="region of interest" description="Disordered" evidence="1">
    <location>
        <begin position="162"/>
        <end position="196"/>
    </location>
</feature>
<sequence>MSNGGLTLDAGQLDNRQGTLGSQGAQALTVRQDLNNQGGMLASGQALTLTLQGALDNQKGTVQGDSLQLNASSLDNRGGGIKALGAGDSRIQLGGKLDNSAAGTLAANGNLTLSANQLDNSGSVLQSAATLDVQLKQDAQNSGGTLQAGQLKLSAASLGNQHGQIGQAGAGWPRWPSAARSTTATRARSSPAASCT</sequence>
<feature type="compositionally biased region" description="Low complexity" evidence="1">
    <location>
        <begin position="176"/>
        <end position="196"/>
    </location>
</feature>
<dbReference type="InterPro" id="IPR008619">
    <property type="entry name" value="Filamentous_hemagglutn_rpt"/>
</dbReference>
<dbReference type="InterPro" id="IPR010069">
    <property type="entry name" value="CdiA_FHA1_rpt"/>
</dbReference>
<accession>A0A447TFU2</accession>
<dbReference type="AlphaFoldDB" id="A0A447TFU2"/>
<proteinExistence type="predicted"/>
<organism evidence="2 3">
    <name type="scientific">Chromobacterium violaceum</name>
    <dbReference type="NCBI Taxonomy" id="536"/>
    <lineage>
        <taxon>Bacteria</taxon>
        <taxon>Pseudomonadati</taxon>
        <taxon>Pseudomonadota</taxon>
        <taxon>Betaproteobacteria</taxon>
        <taxon>Neisseriales</taxon>
        <taxon>Chromobacteriaceae</taxon>
        <taxon>Chromobacterium</taxon>
    </lineage>
</organism>
<evidence type="ECO:0000313" key="2">
    <source>
        <dbReference type="EMBL" id="VEB43704.1"/>
    </source>
</evidence>
<name>A0A447TFU2_CHRVL</name>
<reference evidence="2 3" key="1">
    <citation type="submission" date="2018-12" db="EMBL/GenBank/DDBJ databases">
        <authorList>
            <consortium name="Pathogen Informatics"/>
        </authorList>
    </citation>
    <scope>NUCLEOTIDE SEQUENCE [LARGE SCALE GENOMIC DNA]</scope>
    <source>
        <strain evidence="2 3">NCTC9695</strain>
    </source>
</reference>